<name>A0AAW7PSJ1_9BACT</name>
<organism evidence="1 2">
    <name type="scientific">Aliarcobacter butzleri</name>
    <dbReference type="NCBI Taxonomy" id="28197"/>
    <lineage>
        <taxon>Bacteria</taxon>
        <taxon>Pseudomonadati</taxon>
        <taxon>Campylobacterota</taxon>
        <taxon>Epsilonproteobacteria</taxon>
        <taxon>Campylobacterales</taxon>
        <taxon>Arcobacteraceae</taxon>
        <taxon>Aliarcobacter</taxon>
    </lineage>
</organism>
<evidence type="ECO:0000313" key="2">
    <source>
        <dbReference type="Proteomes" id="UP001171529"/>
    </source>
</evidence>
<accession>A0AAW7PSJ1</accession>
<proteinExistence type="predicted"/>
<dbReference type="EMBL" id="JAPZDC010000004">
    <property type="protein sequence ID" value="MDN5064005.1"/>
    <property type="molecule type" value="Genomic_DNA"/>
</dbReference>
<dbReference type="Proteomes" id="UP001171529">
    <property type="component" value="Unassembled WGS sequence"/>
</dbReference>
<sequence>MKKDTLLINSIQSRISKNKSNGKDGNIDNSNFDTLKIIDELLKFSNSNFQYPSGITICNPVTTVFLFSLDIINYRALNERLY</sequence>
<dbReference type="RefSeq" id="WP_301344602.1">
    <property type="nucleotide sequence ID" value="NZ_JAPZDB010000002.1"/>
</dbReference>
<evidence type="ECO:0000313" key="1">
    <source>
        <dbReference type="EMBL" id="MDN5064005.1"/>
    </source>
</evidence>
<comment type="caution">
    <text evidence="1">The sequence shown here is derived from an EMBL/GenBank/DDBJ whole genome shotgun (WGS) entry which is preliminary data.</text>
</comment>
<dbReference type="AlphaFoldDB" id="A0AAW7PSJ1"/>
<gene>
    <name evidence="1" type="ORF">O8C91_07320</name>
</gene>
<reference evidence="1" key="2">
    <citation type="journal article" date="2023" name="Microorganisms">
        <title>Genomic Characterization of Arcobacter butzleri Strains Isolated from Various Sources in Lithuania.</title>
        <authorList>
            <person name="Uljanovas D."/>
            <person name="Golz G."/>
            <person name="Fleischmann S."/>
            <person name="Kudirkiene E."/>
            <person name="Kasetiene N."/>
            <person name="Grineviciene A."/>
            <person name="Tamuleviciene E."/>
            <person name="Aksomaitiene J."/>
            <person name="Alter T."/>
            <person name="Malakauskas M."/>
        </authorList>
    </citation>
    <scope>NUCLEOTIDE SEQUENCE</scope>
    <source>
        <strain evidence="1">RCM39</strain>
    </source>
</reference>
<protein>
    <submittedName>
        <fullName evidence="1">Uncharacterized protein</fullName>
    </submittedName>
</protein>
<reference evidence="1" key="1">
    <citation type="submission" date="2022-12" db="EMBL/GenBank/DDBJ databases">
        <authorList>
            <person name="Uljanovas D."/>
        </authorList>
    </citation>
    <scope>NUCLEOTIDE SEQUENCE</scope>
    <source>
        <strain evidence="1">RCM39</strain>
    </source>
</reference>